<dbReference type="Pfam" id="PF24626">
    <property type="entry name" value="SH3_Tf2-1"/>
    <property type="match status" value="1"/>
</dbReference>
<evidence type="ECO:0000259" key="1">
    <source>
        <dbReference type="Pfam" id="PF24626"/>
    </source>
</evidence>
<dbReference type="PANTHER" id="PTHR46148:SF44">
    <property type="entry name" value="GAG-POL POLYPROTEIN"/>
    <property type="match status" value="1"/>
</dbReference>
<feature type="domain" description="Tf2-1-like SH3-like" evidence="1">
    <location>
        <begin position="9"/>
        <end position="48"/>
    </location>
</feature>
<dbReference type="AlphaFoldDB" id="A0A5B6UZX2"/>
<evidence type="ECO:0000313" key="2">
    <source>
        <dbReference type="EMBL" id="KAA3461905.1"/>
    </source>
</evidence>
<protein>
    <submittedName>
        <fullName evidence="2">Transposon Ty3-I Gag-Pol polyprotein</fullName>
    </submittedName>
</protein>
<dbReference type="PANTHER" id="PTHR46148">
    <property type="entry name" value="CHROMO DOMAIN-CONTAINING PROTEIN"/>
    <property type="match status" value="1"/>
</dbReference>
<sequence>MRDISYGVGDKGKLSPRFIGLYKVLEHVGLVAYCLALPPDLSRIHNVFIYFDVEEISIRFESYYTLEVEQNISYEEEPVQILDEEVLWQNHKVEEATWERESSMREQYPYFSAGELLFKWRDEGRDSCCMLKRKLKAAAGGEKASHRVSYK</sequence>
<accession>A0A5B6UZX2</accession>
<evidence type="ECO:0000313" key="3">
    <source>
        <dbReference type="Proteomes" id="UP000325315"/>
    </source>
</evidence>
<keyword evidence="3" id="KW-1185">Reference proteome</keyword>
<dbReference type="InterPro" id="IPR056924">
    <property type="entry name" value="SH3_Tf2-1"/>
</dbReference>
<gene>
    <name evidence="2" type="ORF">EPI10_028439</name>
</gene>
<name>A0A5B6UZX2_9ROSI</name>
<dbReference type="Proteomes" id="UP000325315">
    <property type="component" value="Unassembled WGS sequence"/>
</dbReference>
<dbReference type="OrthoDB" id="999727at2759"/>
<proteinExistence type="predicted"/>
<dbReference type="EMBL" id="SMMG02000009">
    <property type="protein sequence ID" value="KAA3461905.1"/>
    <property type="molecule type" value="Genomic_DNA"/>
</dbReference>
<comment type="caution">
    <text evidence="2">The sequence shown here is derived from an EMBL/GenBank/DDBJ whole genome shotgun (WGS) entry which is preliminary data.</text>
</comment>
<organism evidence="2 3">
    <name type="scientific">Gossypium australe</name>
    <dbReference type="NCBI Taxonomy" id="47621"/>
    <lineage>
        <taxon>Eukaryota</taxon>
        <taxon>Viridiplantae</taxon>
        <taxon>Streptophyta</taxon>
        <taxon>Embryophyta</taxon>
        <taxon>Tracheophyta</taxon>
        <taxon>Spermatophyta</taxon>
        <taxon>Magnoliopsida</taxon>
        <taxon>eudicotyledons</taxon>
        <taxon>Gunneridae</taxon>
        <taxon>Pentapetalae</taxon>
        <taxon>rosids</taxon>
        <taxon>malvids</taxon>
        <taxon>Malvales</taxon>
        <taxon>Malvaceae</taxon>
        <taxon>Malvoideae</taxon>
        <taxon>Gossypium</taxon>
    </lineage>
</organism>
<reference evidence="2" key="1">
    <citation type="submission" date="2019-08" db="EMBL/GenBank/DDBJ databases">
        <authorList>
            <person name="Liu F."/>
        </authorList>
    </citation>
    <scope>NUCLEOTIDE SEQUENCE [LARGE SCALE GENOMIC DNA]</scope>
    <source>
        <strain evidence="2">PA1801</strain>
        <tissue evidence="2">Leaf</tissue>
    </source>
</reference>